<comment type="caution">
    <text evidence="2">The sequence shown here is derived from an EMBL/GenBank/DDBJ whole genome shotgun (WGS) entry which is preliminary data.</text>
</comment>
<evidence type="ECO:0000313" key="3">
    <source>
        <dbReference type="Proteomes" id="UP001218188"/>
    </source>
</evidence>
<gene>
    <name evidence="2" type="ORF">C8F04DRAFT_1258922</name>
</gene>
<evidence type="ECO:0000256" key="1">
    <source>
        <dbReference type="SAM" id="MobiDB-lite"/>
    </source>
</evidence>
<dbReference type="Proteomes" id="UP001218188">
    <property type="component" value="Unassembled WGS sequence"/>
</dbReference>
<dbReference type="EMBL" id="JARJCM010000050">
    <property type="protein sequence ID" value="KAJ7035379.1"/>
    <property type="molecule type" value="Genomic_DNA"/>
</dbReference>
<sequence length="238" mass="25279">MLMLILTHRKTRSRPDPPTPAPALLGPLRPVRVSSPQAALLHVAWVASFLSSFFLLPRARFCGRGSADAHRASPPPSPSASAVCDAFGGGRGARRGSPPSERRLGFCLVCALARARACAGNAMMRPRRDGRASQERLGGCRHGGLVFFPWSAPAGCNAARLFGAAYTDAASTTTTASACHHPRPRHRQEAEGEASAAVCRRCLRLRIARRGRPTDEEGARRAGKAKARKAKAGCAPCL</sequence>
<name>A0AAD6X7W3_9AGAR</name>
<organism evidence="2 3">
    <name type="scientific">Mycena alexandri</name>
    <dbReference type="NCBI Taxonomy" id="1745969"/>
    <lineage>
        <taxon>Eukaryota</taxon>
        <taxon>Fungi</taxon>
        <taxon>Dikarya</taxon>
        <taxon>Basidiomycota</taxon>
        <taxon>Agaricomycotina</taxon>
        <taxon>Agaricomycetes</taxon>
        <taxon>Agaricomycetidae</taxon>
        <taxon>Agaricales</taxon>
        <taxon>Marasmiineae</taxon>
        <taxon>Mycenaceae</taxon>
        <taxon>Mycena</taxon>
    </lineage>
</organism>
<evidence type="ECO:0000313" key="2">
    <source>
        <dbReference type="EMBL" id="KAJ7035379.1"/>
    </source>
</evidence>
<reference evidence="2" key="1">
    <citation type="submission" date="2023-03" db="EMBL/GenBank/DDBJ databases">
        <title>Massive genome expansion in bonnet fungi (Mycena s.s.) driven by repeated elements and novel gene families across ecological guilds.</title>
        <authorList>
            <consortium name="Lawrence Berkeley National Laboratory"/>
            <person name="Harder C.B."/>
            <person name="Miyauchi S."/>
            <person name="Viragh M."/>
            <person name="Kuo A."/>
            <person name="Thoen E."/>
            <person name="Andreopoulos B."/>
            <person name="Lu D."/>
            <person name="Skrede I."/>
            <person name="Drula E."/>
            <person name="Henrissat B."/>
            <person name="Morin E."/>
            <person name="Kohler A."/>
            <person name="Barry K."/>
            <person name="LaButti K."/>
            <person name="Morin E."/>
            <person name="Salamov A."/>
            <person name="Lipzen A."/>
            <person name="Mereny Z."/>
            <person name="Hegedus B."/>
            <person name="Baldrian P."/>
            <person name="Stursova M."/>
            <person name="Weitz H."/>
            <person name="Taylor A."/>
            <person name="Grigoriev I.V."/>
            <person name="Nagy L.G."/>
            <person name="Martin F."/>
            <person name="Kauserud H."/>
        </authorList>
    </citation>
    <scope>NUCLEOTIDE SEQUENCE</scope>
    <source>
        <strain evidence="2">CBHHK200</strain>
    </source>
</reference>
<feature type="region of interest" description="Disordered" evidence="1">
    <location>
        <begin position="6"/>
        <end position="25"/>
    </location>
</feature>
<protein>
    <submittedName>
        <fullName evidence="2">Uncharacterized protein</fullName>
    </submittedName>
</protein>
<keyword evidence="3" id="KW-1185">Reference proteome</keyword>
<dbReference type="AlphaFoldDB" id="A0AAD6X7W3"/>
<proteinExistence type="predicted"/>
<accession>A0AAD6X7W3</accession>